<dbReference type="InterPro" id="IPR029021">
    <property type="entry name" value="Prot-tyrosine_phosphatase-like"/>
</dbReference>
<organism evidence="2 3">
    <name type="scientific">Lachnellula subtilissima</name>
    <dbReference type="NCBI Taxonomy" id="602034"/>
    <lineage>
        <taxon>Eukaryota</taxon>
        <taxon>Fungi</taxon>
        <taxon>Dikarya</taxon>
        <taxon>Ascomycota</taxon>
        <taxon>Pezizomycotina</taxon>
        <taxon>Leotiomycetes</taxon>
        <taxon>Helotiales</taxon>
        <taxon>Lachnaceae</taxon>
        <taxon>Lachnellula</taxon>
    </lineage>
</organism>
<evidence type="ECO:0000259" key="1">
    <source>
        <dbReference type="PROSITE" id="PS50056"/>
    </source>
</evidence>
<protein>
    <recommendedName>
        <fullName evidence="1">Tyrosine specific protein phosphatases domain-containing protein</fullName>
    </recommendedName>
</protein>
<evidence type="ECO:0000313" key="2">
    <source>
        <dbReference type="EMBL" id="TVY33257.1"/>
    </source>
</evidence>
<dbReference type="Pfam" id="PF13350">
    <property type="entry name" value="Y_phosphatase3"/>
    <property type="match status" value="2"/>
</dbReference>
<accession>A0A8H8RFG9</accession>
<dbReference type="PANTHER" id="PTHR31126">
    <property type="entry name" value="TYROSINE-PROTEIN PHOSPHATASE"/>
    <property type="match status" value="1"/>
</dbReference>
<proteinExistence type="predicted"/>
<name>A0A8H8RFG9_9HELO</name>
<gene>
    <name evidence="2" type="ORF">LSUB1_G006968</name>
</gene>
<dbReference type="SUPFAM" id="SSF52799">
    <property type="entry name" value="(Phosphotyrosine protein) phosphatases II"/>
    <property type="match status" value="1"/>
</dbReference>
<dbReference type="Gene3D" id="3.90.190.10">
    <property type="entry name" value="Protein tyrosine phosphatase superfamily"/>
    <property type="match status" value="1"/>
</dbReference>
<dbReference type="InterPro" id="IPR000387">
    <property type="entry name" value="Tyr_Pase_dom"/>
</dbReference>
<dbReference type="PANTHER" id="PTHR31126:SF10">
    <property type="entry name" value="PROTEIN PHOSPHATASE, PUTATIVE (AFU_ORTHOLOGUE AFUA_6G06650)-RELATED"/>
    <property type="match status" value="1"/>
</dbReference>
<keyword evidence="3" id="KW-1185">Reference proteome</keyword>
<comment type="caution">
    <text evidence="2">The sequence shown here is derived from an EMBL/GenBank/DDBJ whole genome shotgun (WGS) entry which is preliminary data.</text>
</comment>
<sequence length="308" mass="34804">MAEDNSNKKTDIQTAELSPGQFENILNFRDVGKTINGILGEKRMIEGKLFRSARPDDATFSDRERLRDEYGIKTIIDLRTVTEHANQAKKREGDLQIPALVKSNAALAEPLKIPGIKYLEININGKGFERSLLWKLSYWSFTKLIVLMIFGYRMQAISILGREVMQPRGLVGLGFDSIDYCGPEIADALREFSNPASAPILTHCTQGKDRTGLLIALILFLIKVPIPAITHDYILSETELFPERESRLVEIRSIGLTEDFAGCPKEWIEEIEKHLEEKYGGVRQYCRGIGFMEVDEERLISGLIGRTI</sequence>
<dbReference type="Proteomes" id="UP000462212">
    <property type="component" value="Unassembled WGS sequence"/>
</dbReference>
<dbReference type="OrthoDB" id="9988524at2759"/>
<feature type="domain" description="Tyrosine specific protein phosphatases" evidence="1">
    <location>
        <begin position="183"/>
        <end position="219"/>
    </location>
</feature>
<evidence type="ECO:0000313" key="3">
    <source>
        <dbReference type="Proteomes" id="UP000462212"/>
    </source>
</evidence>
<dbReference type="InterPro" id="IPR026893">
    <property type="entry name" value="Tyr/Ser_Pase_IphP-type"/>
</dbReference>
<dbReference type="EMBL" id="QGMJ01000834">
    <property type="protein sequence ID" value="TVY33257.1"/>
    <property type="molecule type" value="Genomic_DNA"/>
</dbReference>
<dbReference type="AlphaFoldDB" id="A0A8H8RFG9"/>
<dbReference type="GO" id="GO:0004721">
    <property type="term" value="F:phosphoprotein phosphatase activity"/>
    <property type="evidence" value="ECO:0007669"/>
    <property type="project" value="InterPro"/>
</dbReference>
<dbReference type="PROSITE" id="PS50056">
    <property type="entry name" value="TYR_PHOSPHATASE_2"/>
    <property type="match status" value="1"/>
</dbReference>
<reference evidence="2 3" key="1">
    <citation type="submission" date="2018-05" db="EMBL/GenBank/DDBJ databases">
        <title>Genome sequencing and assembly of the regulated plant pathogen Lachnellula willkommii and related sister species for the development of diagnostic species identification markers.</title>
        <authorList>
            <person name="Giroux E."/>
            <person name="Bilodeau G."/>
        </authorList>
    </citation>
    <scope>NUCLEOTIDE SEQUENCE [LARGE SCALE GENOMIC DNA]</scope>
    <source>
        <strain evidence="2 3">CBS 197.66</strain>
    </source>
</reference>